<dbReference type="AlphaFoldDB" id="A0A0L8V9E4"/>
<dbReference type="Proteomes" id="UP000036958">
    <property type="component" value="Unassembled WGS sequence"/>
</dbReference>
<dbReference type="STRING" id="1409788.NC99_19620"/>
<keyword evidence="2" id="KW-1185">Reference proteome</keyword>
<reference evidence="2" key="1">
    <citation type="submission" date="2015-07" db="EMBL/GenBank/DDBJ databases">
        <title>Genome sequencing of Sunxiuqinia dokdonensis strain SK.</title>
        <authorList>
            <person name="Ahn S."/>
            <person name="Kim B.-C."/>
        </authorList>
    </citation>
    <scope>NUCLEOTIDE SEQUENCE [LARGE SCALE GENOMIC DNA]</scope>
    <source>
        <strain evidence="2">SK</strain>
    </source>
</reference>
<organism evidence="1 2">
    <name type="scientific">Sunxiuqinia dokdonensis</name>
    <dbReference type="NCBI Taxonomy" id="1409788"/>
    <lineage>
        <taxon>Bacteria</taxon>
        <taxon>Pseudomonadati</taxon>
        <taxon>Bacteroidota</taxon>
        <taxon>Bacteroidia</taxon>
        <taxon>Marinilabiliales</taxon>
        <taxon>Prolixibacteraceae</taxon>
        <taxon>Sunxiuqinia</taxon>
    </lineage>
</organism>
<evidence type="ECO:0000313" key="1">
    <source>
        <dbReference type="EMBL" id="KOH45100.1"/>
    </source>
</evidence>
<name>A0A0L8V9E4_9BACT</name>
<proteinExistence type="predicted"/>
<accession>A0A0L8V9E4</accession>
<protein>
    <submittedName>
        <fullName evidence="1">Uncharacterized protein</fullName>
    </submittedName>
</protein>
<comment type="caution">
    <text evidence="1">The sequence shown here is derived from an EMBL/GenBank/DDBJ whole genome shotgun (WGS) entry which is preliminary data.</text>
</comment>
<dbReference type="EMBL" id="LGIA01000148">
    <property type="protein sequence ID" value="KOH45100.1"/>
    <property type="molecule type" value="Genomic_DNA"/>
</dbReference>
<sequence length="52" mass="6232">MKTNFWPNEQSKSYNKKTTILEQIFEFGNTSCVLFDYPPAKCIKEISFWKLH</sequence>
<gene>
    <name evidence="1" type="ORF">NC99_19620</name>
</gene>
<evidence type="ECO:0000313" key="2">
    <source>
        <dbReference type="Proteomes" id="UP000036958"/>
    </source>
</evidence>